<evidence type="ECO:0000256" key="4">
    <source>
        <dbReference type="ARBA" id="ARBA00022692"/>
    </source>
</evidence>
<dbReference type="EMBL" id="JAARPT010000010">
    <property type="protein sequence ID" value="MBC1402844.1"/>
    <property type="molecule type" value="Genomic_DNA"/>
</dbReference>
<accession>A0A7X0ZU81</accession>
<feature type="domain" description="Polysaccharide chain length determinant N-terminal" evidence="8">
    <location>
        <begin position="4"/>
        <end position="92"/>
    </location>
</feature>
<evidence type="ECO:0000256" key="3">
    <source>
        <dbReference type="ARBA" id="ARBA00022475"/>
    </source>
</evidence>
<dbReference type="PANTHER" id="PTHR32309:SF13">
    <property type="entry name" value="FERRIC ENTEROBACTIN TRANSPORT PROTEIN FEPE"/>
    <property type="match status" value="1"/>
</dbReference>
<sequence>MDKTIDLSGIIAILKRFWWVVAILGIIGMATAFLYTNNFVEKKYEATSQVLVKPEKNEDNRNFDVQLNKQLISTYQVIVTSGNVLNQVRDKLHLPDSNKELASRITVTNEGASQVLVIGVQDTSPEQAVLVVNTLSEILQQEAKAMMDEKNVRVLSPAELENSKAPVSPNLKMSIALGFVAGMGLAIAIFVVIELTNTKLRTHEDVEALVDIPILGSIERRRLS</sequence>
<comment type="similarity">
    <text evidence="2">Belongs to the CpsC/CapA family.</text>
</comment>
<keyword evidence="4 7" id="KW-0812">Transmembrane</keyword>
<dbReference type="Proteomes" id="UP000565628">
    <property type="component" value="Unassembled WGS sequence"/>
</dbReference>
<dbReference type="EMBL" id="JAASWV010000007">
    <property type="protein sequence ID" value="MBC2310563.1"/>
    <property type="molecule type" value="Genomic_DNA"/>
</dbReference>
<dbReference type="InterPro" id="IPR050445">
    <property type="entry name" value="Bact_polysacc_biosynth/exp"/>
</dbReference>
<feature type="transmembrane region" description="Helical" evidence="7">
    <location>
        <begin position="17"/>
        <end position="35"/>
    </location>
</feature>
<evidence type="ECO:0000313" key="12">
    <source>
        <dbReference type="Proteomes" id="UP000544413"/>
    </source>
</evidence>
<evidence type="ECO:0000313" key="9">
    <source>
        <dbReference type="EMBL" id="MBC1402844.1"/>
    </source>
</evidence>
<dbReference type="GO" id="GO:0004713">
    <property type="term" value="F:protein tyrosine kinase activity"/>
    <property type="evidence" value="ECO:0007669"/>
    <property type="project" value="TreeGrafter"/>
</dbReference>
<comment type="subcellular location">
    <subcellularLocation>
        <location evidence="1">Cell membrane</location>
        <topology evidence="1">Multi-pass membrane protein</topology>
    </subcellularLocation>
</comment>
<dbReference type="Proteomes" id="UP000544413">
    <property type="component" value="Unassembled WGS sequence"/>
</dbReference>
<keyword evidence="6 7" id="KW-0472">Membrane</keyword>
<evidence type="ECO:0000256" key="7">
    <source>
        <dbReference type="SAM" id="Phobius"/>
    </source>
</evidence>
<comment type="caution">
    <text evidence="11">The sequence shown here is derived from an EMBL/GenBank/DDBJ whole genome shotgun (WGS) entry which is preliminary data.</text>
</comment>
<evidence type="ECO:0000313" key="11">
    <source>
        <dbReference type="EMBL" id="MBC2310563.1"/>
    </source>
</evidence>
<evidence type="ECO:0000313" key="14">
    <source>
        <dbReference type="Proteomes" id="UP000574104"/>
    </source>
</evidence>
<keyword evidence="3" id="KW-1003">Cell membrane</keyword>
<evidence type="ECO:0000313" key="10">
    <source>
        <dbReference type="EMBL" id="MBC1617618.1"/>
    </source>
</evidence>
<evidence type="ECO:0000259" key="8">
    <source>
        <dbReference type="Pfam" id="PF02706"/>
    </source>
</evidence>
<dbReference type="InterPro" id="IPR003856">
    <property type="entry name" value="LPS_length_determ_N"/>
</dbReference>
<protein>
    <recommendedName>
        <fullName evidence="8">Polysaccharide chain length determinant N-terminal domain-containing protein</fullName>
    </recommendedName>
</protein>
<evidence type="ECO:0000256" key="2">
    <source>
        <dbReference type="ARBA" id="ARBA00006683"/>
    </source>
</evidence>
<dbReference type="PANTHER" id="PTHR32309">
    <property type="entry name" value="TYROSINE-PROTEIN KINASE"/>
    <property type="match status" value="1"/>
</dbReference>
<feature type="transmembrane region" description="Helical" evidence="7">
    <location>
        <begin position="173"/>
        <end position="193"/>
    </location>
</feature>
<dbReference type="Proteomes" id="UP000574104">
    <property type="component" value="Unassembled WGS sequence"/>
</dbReference>
<evidence type="ECO:0000256" key="1">
    <source>
        <dbReference type="ARBA" id="ARBA00004651"/>
    </source>
</evidence>
<proteinExistence type="inferred from homology"/>
<dbReference type="AlphaFoldDB" id="A0A7X0ZU81"/>
<reference evidence="12 13" key="1">
    <citation type="submission" date="2020-03" db="EMBL/GenBank/DDBJ databases">
        <title>Soil Listeria distribution.</title>
        <authorList>
            <person name="Liao J."/>
            <person name="Wiedmann M."/>
        </authorList>
    </citation>
    <scope>NUCLEOTIDE SEQUENCE [LARGE SCALE GENOMIC DNA]</scope>
    <source>
        <strain evidence="11 13">FSL L7-0039</strain>
        <strain evidence="10 14">FSL L7-1299</strain>
        <strain evidence="9 12">FSL L7-1658</strain>
    </source>
</reference>
<name>A0A7X0ZU81_9LIST</name>
<evidence type="ECO:0000313" key="13">
    <source>
        <dbReference type="Proteomes" id="UP000565628"/>
    </source>
</evidence>
<dbReference type="Pfam" id="PF02706">
    <property type="entry name" value="Wzz"/>
    <property type="match status" value="1"/>
</dbReference>
<dbReference type="EMBL" id="JAARSH010000012">
    <property type="protein sequence ID" value="MBC1617618.1"/>
    <property type="molecule type" value="Genomic_DNA"/>
</dbReference>
<dbReference type="RefSeq" id="WP_185406682.1">
    <property type="nucleotide sequence ID" value="NZ_JAARPT010000010.1"/>
</dbReference>
<gene>
    <name evidence="9" type="ORF">HB836_14725</name>
    <name evidence="10" type="ORF">HB904_15575</name>
    <name evidence="11" type="ORF">HCJ81_06660</name>
</gene>
<evidence type="ECO:0000256" key="5">
    <source>
        <dbReference type="ARBA" id="ARBA00022989"/>
    </source>
</evidence>
<organism evidence="11 13">
    <name type="scientific">Listeria booriae</name>
    <dbReference type="NCBI Taxonomy" id="1552123"/>
    <lineage>
        <taxon>Bacteria</taxon>
        <taxon>Bacillati</taxon>
        <taxon>Bacillota</taxon>
        <taxon>Bacilli</taxon>
        <taxon>Bacillales</taxon>
        <taxon>Listeriaceae</taxon>
        <taxon>Listeria</taxon>
    </lineage>
</organism>
<dbReference type="GO" id="GO:0005886">
    <property type="term" value="C:plasma membrane"/>
    <property type="evidence" value="ECO:0007669"/>
    <property type="project" value="UniProtKB-SubCell"/>
</dbReference>
<keyword evidence="5 7" id="KW-1133">Transmembrane helix</keyword>
<evidence type="ECO:0000256" key="6">
    <source>
        <dbReference type="ARBA" id="ARBA00023136"/>
    </source>
</evidence>